<evidence type="ECO:0000256" key="4">
    <source>
        <dbReference type="SAM" id="Coils"/>
    </source>
</evidence>
<accession>A0ABZ2FTC7</accession>
<organism evidence="5 6">
    <name type="scientific">Pseudomonas benzopyrenica</name>
    <dbReference type="NCBI Taxonomy" id="2993566"/>
    <lineage>
        <taxon>Bacteria</taxon>
        <taxon>Pseudomonadati</taxon>
        <taxon>Pseudomonadota</taxon>
        <taxon>Gammaproteobacteria</taxon>
        <taxon>Pseudomonadales</taxon>
        <taxon>Pseudomonadaceae</taxon>
        <taxon>Pseudomonas</taxon>
    </lineage>
</organism>
<dbReference type="GO" id="GO:0032259">
    <property type="term" value="P:methylation"/>
    <property type="evidence" value="ECO:0007669"/>
    <property type="project" value="UniProtKB-KW"/>
</dbReference>
<keyword evidence="4" id="KW-0175">Coiled coil</keyword>
<evidence type="ECO:0000313" key="5">
    <source>
        <dbReference type="EMBL" id="WWM66857.1"/>
    </source>
</evidence>
<dbReference type="Gene3D" id="3.40.50.150">
    <property type="entry name" value="Vaccinia Virus protein VP39"/>
    <property type="match status" value="1"/>
</dbReference>
<dbReference type="PANTHER" id="PTHR43464:SF19">
    <property type="entry name" value="UBIQUINONE BIOSYNTHESIS O-METHYLTRANSFERASE, MITOCHONDRIAL"/>
    <property type="match status" value="1"/>
</dbReference>
<reference evidence="5 6" key="1">
    <citation type="submission" date="2024-02" db="EMBL/GenBank/DDBJ databases">
        <title>The whole genome sequence of Pseudomonas benzopyrenica MLY92.</title>
        <authorList>
            <person name="Liu Y."/>
        </authorList>
    </citation>
    <scope>NUCLEOTIDE SEQUENCE [LARGE SCALE GENOMIC DNA]</scope>
    <source>
        <strain evidence="5 6">MLY92</strain>
    </source>
</reference>
<feature type="coiled-coil region" evidence="4">
    <location>
        <begin position="23"/>
        <end position="57"/>
    </location>
</feature>
<dbReference type="Proteomes" id="UP001372714">
    <property type="component" value="Chromosome"/>
</dbReference>
<proteinExistence type="predicted"/>
<keyword evidence="2 5" id="KW-0808">Transferase</keyword>
<sequence>MSSLRNWLNQHPLGLPYRWTRDLLRLSANRRETAAQVDELRSRLEREAAANALLREQLLTVQRSQMLSGDRFVALERRGDSLEERAAGLEVVVREQATKLRDQAAGQDALGGRLNGHEAELSWLAPIYRHRELPFSHAIPAPDWIANAEAVIGQRLADIPLTEREHWFYSFYSEMAGGVGHILRRQYEHYLAYLPQLAGLRVLDIGCGAGEFLKFLQEHDRSALGLDLDASEIERAGAAGLEAIQGDAVEFLPASSERFAAITLFQVIEHIPPAQLRPLVAACVDALAPGGALLMETVNLRHPGALNGFYTDPTHQIPISDTYLSFLFRWYGLERVELVYTLPEWQLGLNQDDAPRCYANYTVIGYKAP</sequence>
<dbReference type="SUPFAM" id="SSF53335">
    <property type="entry name" value="S-adenosyl-L-methionine-dependent methyltransferases"/>
    <property type="match status" value="1"/>
</dbReference>
<keyword evidence="1 5" id="KW-0489">Methyltransferase</keyword>
<gene>
    <name evidence="5" type="ORF">V6W80_00760</name>
</gene>
<dbReference type="GO" id="GO:0008168">
    <property type="term" value="F:methyltransferase activity"/>
    <property type="evidence" value="ECO:0007669"/>
    <property type="project" value="UniProtKB-KW"/>
</dbReference>
<dbReference type="RefSeq" id="WP_338545621.1">
    <property type="nucleotide sequence ID" value="NZ_CP145723.1"/>
</dbReference>
<keyword evidence="3" id="KW-0949">S-adenosyl-L-methionine</keyword>
<dbReference type="InterPro" id="IPR029063">
    <property type="entry name" value="SAM-dependent_MTases_sf"/>
</dbReference>
<evidence type="ECO:0000313" key="6">
    <source>
        <dbReference type="Proteomes" id="UP001372714"/>
    </source>
</evidence>
<evidence type="ECO:0000256" key="3">
    <source>
        <dbReference type="ARBA" id="ARBA00022691"/>
    </source>
</evidence>
<dbReference type="EMBL" id="CP145723">
    <property type="protein sequence ID" value="WWM66857.1"/>
    <property type="molecule type" value="Genomic_DNA"/>
</dbReference>
<dbReference type="PANTHER" id="PTHR43464">
    <property type="entry name" value="METHYLTRANSFERASE"/>
    <property type="match status" value="1"/>
</dbReference>
<dbReference type="Pfam" id="PF13489">
    <property type="entry name" value="Methyltransf_23"/>
    <property type="match status" value="1"/>
</dbReference>
<dbReference type="EC" id="2.1.-.-" evidence="5"/>
<name>A0ABZ2FTC7_9PSED</name>
<keyword evidence="6" id="KW-1185">Reference proteome</keyword>
<evidence type="ECO:0000256" key="1">
    <source>
        <dbReference type="ARBA" id="ARBA00022603"/>
    </source>
</evidence>
<dbReference type="CDD" id="cd02440">
    <property type="entry name" value="AdoMet_MTases"/>
    <property type="match status" value="1"/>
</dbReference>
<evidence type="ECO:0000256" key="2">
    <source>
        <dbReference type="ARBA" id="ARBA00022679"/>
    </source>
</evidence>
<protein>
    <submittedName>
        <fullName evidence="5">Class I SAM-dependent methyltransferase</fullName>
        <ecNumber evidence="5">2.1.-.-</ecNumber>
    </submittedName>
</protein>